<dbReference type="Gene3D" id="3.30.70.100">
    <property type="match status" value="1"/>
</dbReference>
<evidence type="ECO:0000256" key="4">
    <source>
        <dbReference type="PROSITE-ProRule" id="PRU00520"/>
    </source>
</evidence>
<dbReference type="NCBIfam" id="NF011006">
    <property type="entry name" value="PRK14432.1"/>
    <property type="match status" value="1"/>
</dbReference>
<gene>
    <name evidence="7" type="primary">acyP</name>
    <name evidence="7" type="ordered locus">BDU_13012</name>
</gene>
<dbReference type="PROSITE" id="PS51160">
    <property type="entry name" value="ACYLPHOSPHATASE_3"/>
    <property type="match status" value="1"/>
</dbReference>
<dbReference type="HOGENOM" id="CLU_141932_2_1_12"/>
<dbReference type="AlphaFoldDB" id="B5RNL0"/>
<comment type="catalytic activity">
    <reaction evidence="3 4">
        <text>an acyl phosphate + H2O = a carboxylate + phosphate + H(+)</text>
        <dbReference type="Rhea" id="RHEA:14965"/>
        <dbReference type="ChEBI" id="CHEBI:15377"/>
        <dbReference type="ChEBI" id="CHEBI:15378"/>
        <dbReference type="ChEBI" id="CHEBI:29067"/>
        <dbReference type="ChEBI" id="CHEBI:43474"/>
        <dbReference type="ChEBI" id="CHEBI:59918"/>
        <dbReference type="EC" id="3.6.1.7"/>
    </reaction>
</comment>
<dbReference type="PANTHER" id="PTHR47268:SF4">
    <property type="entry name" value="ACYLPHOSPHATASE"/>
    <property type="match status" value="1"/>
</dbReference>
<evidence type="ECO:0000256" key="3">
    <source>
        <dbReference type="ARBA" id="ARBA00047645"/>
    </source>
</evidence>
<dbReference type="PANTHER" id="PTHR47268">
    <property type="entry name" value="ACYLPHOSPHATASE"/>
    <property type="match status" value="1"/>
</dbReference>
<dbReference type="KEGG" id="bdu:BDU_13012"/>
<feature type="active site" evidence="4">
    <location>
        <position position="37"/>
    </location>
</feature>
<dbReference type="EC" id="3.6.1.7" evidence="2 4"/>
<evidence type="ECO:0000313" key="7">
    <source>
        <dbReference type="EMBL" id="ACH93946.1"/>
    </source>
</evidence>
<dbReference type="Pfam" id="PF00708">
    <property type="entry name" value="Acylphosphatase"/>
    <property type="match status" value="1"/>
</dbReference>
<organism evidence="7 8">
    <name type="scientific">Borrelia duttonii (strain Ly)</name>
    <dbReference type="NCBI Taxonomy" id="412419"/>
    <lineage>
        <taxon>Bacteria</taxon>
        <taxon>Pseudomonadati</taxon>
        <taxon>Spirochaetota</taxon>
        <taxon>Spirochaetia</taxon>
        <taxon>Spirochaetales</taxon>
        <taxon>Borreliaceae</taxon>
        <taxon>Borrelia</taxon>
    </lineage>
</organism>
<evidence type="ECO:0000256" key="2">
    <source>
        <dbReference type="ARBA" id="ARBA00012150"/>
    </source>
</evidence>
<dbReference type="InterPro" id="IPR036046">
    <property type="entry name" value="Acylphosphatase-like_dom_sf"/>
</dbReference>
<reference evidence="7 8" key="1">
    <citation type="journal article" date="2008" name="PLoS Genet.">
        <title>The genome of Borrelia recurrentis, the agent of deadly louse-borne relapsing fever, is a degraded subset of tick-borne Borrelia duttonii.</title>
        <authorList>
            <person name="Lescot M."/>
            <person name="Audic S."/>
            <person name="Robert C."/>
            <person name="Nguyen T.T."/>
            <person name="Blanc G."/>
            <person name="Cutler S.J."/>
            <person name="Wincker P."/>
            <person name="Couloux A."/>
            <person name="Claverie J.-M."/>
            <person name="Raoult D."/>
            <person name="Drancourt M."/>
        </authorList>
    </citation>
    <scope>NUCLEOTIDE SEQUENCE [LARGE SCALE GENOMIC DNA]</scope>
    <source>
        <strain evidence="7 8">Ly</strain>
    </source>
</reference>
<dbReference type="Proteomes" id="UP000000611">
    <property type="component" value="Plasmid pl23"/>
</dbReference>
<dbReference type="RefSeq" id="WP_012539564.1">
    <property type="nucleotide sequence ID" value="NC_011257.1"/>
</dbReference>
<feature type="active site" evidence="4">
    <location>
        <position position="19"/>
    </location>
</feature>
<dbReference type="EMBL" id="CP000980">
    <property type="protein sequence ID" value="ACH93946.1"/>
    <property type="molecule type" value="Genomic_DNA"/>
</dbReference>
<evidence type="ECO:0000259" key="6">
    <source>
        <dbReference type="PROSITE" id="PS51160"/>
    </source>
</evidence>
<dbReference type="SUPFAM" id="SSF54975">
    <property type="entry name" value="Acylphosphatase/BLUF domain-like"/>
    <property type="match status" value="1"/>
</dbReference>
<comment type="similarity">
    <text evidence="1 5">Belongs to the acylphosphatase family.</text>
</comment>
<geneLocation type="plasmid" evidence="7 8">
    <name>pl23</name>
</geneLocation>
<dbReference type="InterPro" id="IPR001792">
    <property type="entry name" value="Acylphosphatase-like_dom"/>
</dbReference>
<keyword evidence="8" id="KW-1185">Reference proteome</keyword>
<keyword evidence="4 7" id="KW-0378">Hydrolase</keyword>
<accession>B5RNL0</accession>
<dbReference type="eggNOG" id="COG1254">
    <property type="taxonomic scope" value="Bacteria"/>
</dbReference>
<evidence type="ECO:0000313" key="8">
    <source>
        <dbReference type="Proteomes" id="UP000000611"/>
    </source>
</evidence>
<sequence length="94" mass="11092">MMHKYQYFISGKVQGIGFRFFTEQIAKKIGIKGFVKNLDDGRVEIIAFFINNKQIDSFENALKKGNGYSKIHKIEKKILDTKYPFDFKNFCSYY</sequence>
<protein>
    <recommendedName>
        <fullName evidence="2 4">acylphosphatase</fullName>
        <ecNumber evidence="2 4">3.6.1.7</ecNumber>
    </recommendedName>
</protein>
<evidence type="ECO:0000256" key="5">
    <source>
        <dbReference type="RuleBase" id="RU004168"/>
    </source>
</evidence>
<keyword evidence="7" id="KW-0614">Plasmid</keyword>
<dbReference type="OrthoDB" id="9808093at2"/>
<evidence type="ECO:0000256" key="1">
    <source>
        <dbReference type="ARBA" id="ARBA00005614"/>
    </source>
</evidence>
<proteinExistence type="inferred from homology"/>
<name>B5RNL0_BORDL</name>
<dbReference type="GO" id="GO:0003998">
    <property type="term" value="F:acylphosphatase activity"/>
    <property type="evidence" value="ECO:0007669"/>
    <property type="project" value="UniProtKB-EC"/>
</dbReference>
<dbReference type="InterPro" id="IPR020456">
    <property type="entry name" value="Acylphosphatase"/>
</dbReference>
<feature type="domain" description="Acylphosphatase-like" evidence="6">
    <location>
        <begin position="4"/>
        <end position="94"/>
    </location>
</feature>